<dbReference type="EMBL" id="KB007974">
    <property type="protein sequence ID" value="ELR17379.1"/>
    <property type="molecule type" value="Genomic_DNA"/>
</dbReference>
<dbReference type="GeneID" id="14918013"/>
<dbReference type="InterPro" id="IPR036047">
    <property type="entry name" value="F-box-like_dom_sf"/>
</dbReference>
<sequence>MEHLEVDSGEVFPKELQTKVGHLKSAIDELAHFLEHRNMDCYFQNLLAQLSQLSRDVDCRLDEVSTFFTFLELSAVASVNQQWKRLSGDESLWKRLYFRRWKDRKLGPRQPHVNHYFTLSALAGEQVPSAGENKSSSVGSSNGSSSSSGSSSGKPLLSAAEAASQHEPNGTAVAAIKADRNTLSLSSPVPLGAVKCRTKPAGSLSMSGDYLSEEGETSHDASYDRRKREKRDWKDNYIRR</sequence>
<dbReference type="RefSeq" id="XP_004339392.1">
    <property type="nucleotide sequence ID" value="XM_004339344.1"/>
</dbReference>
<dbReference type="VEuPathDB" id="AmoebaDB:ACA1_061170"/>
<proteinExistence type="predicted"/>
<accession>L8GVW8</accession>
<evidence type="ECO:0000313" key="2">
    <source>
        <dbReference type="EMBL" id="ELR17379.1"/>
    </source>
</evidence>
<organism evidence="2 3">
    <name type="scientific">Acanthamoeba castellanii (strain ATCC 30010 / Neff)</name>
    <dbReference type="NCBI Taxonomy" id="1257118"/>
    <lineage>
        <taxon>Eukaryota</taxon>
        <taxon>Amoebozoa</taxon>
        <taxon>Discosea</taxon>
        <taxon>Longamoebia</taxon>
        <taxon>Centramoebida</taxon>
        <taxon>Acanthamoebidae</taxon>
        <taxon>Acanthamoeba</taxon>
    </lineage>
</organism>
<keyword evidence="3" id="KW-1185">Reference proteome</keyword>
<evidence type="ECO:0000256" key="1">
    <source>
        <dbReference type="SAM" id="MobiDB-lite"/>
    </source>
</evidence>
<dbReference type="KEGG" id="acan:ACA1_061170"/>
<dbReference type="AlphaFoldDB" id="L8GVW8"/>
<dbReference type="OrthoDB" id="3219396at2759"/>
<reference evidence="2 3" key="1">
    <citation type="journal article" date="2013" name="Genome Biol.">
        <title>Genome of Acanthamoeba castellanii highlights extensive lateral gene transfer and early evolution of tyrosine kinase signaling.</title>
        <authorList>
            <person name="Clarke M."/>
            <person name="Lohan A.J."/>
            <person name="Liu B."/>
            <person name="Lagkouvardos I."/>
            <person name="Roy S."/>
            <person name="Zafar N."/>
            <person name="Bertelli C."/>
            <person name="Schilde C."/>
            <person name="Kianianmomeni A."/>
            <person name="Burglin T.R."/>
            <person name="Frech C."/>
            <person name="Turcotte B."/>
            <person name="Kopec K.O."/>
            <person name="Synnott J.M."/>
            <person name="Choo C."/>
            <person name="Paponov I."/>
            <person name="Finkler A."/>
            <person name="Soon Heng Tan C."/>
            <person name="Hutchins A.P."/>
            <person name="Weinmeier T."/>
            <person name="Rattei T."/>
            <person name="Chu J.S."/>
            <person name="Gimenez G."/>
            <person name="Irimia M."/>
            <person name="Rigden D.J."/>
            <person name="Fitzpatrick D.A."/>
            <person name="Lorenzo-Morales J."/>
            <person name="Bateman A."/>
            <person name="Chiu C.H."/>
            <person name="Tang P."/>
            <person name="Hegemann P."/>
            <person name="Fromm H."/>
            <person name="Raoult D."/>
            <person name="Greub G."/>
            <person name="Miranda-Saavedra D."/>
            <person name="Chen N."/>
            <person name="Nash P."/>
            <person name="Ginger M.L."/>
            <person name="Horn M."/>
            <person name="Schaap P."/>
            <person name="Caler L."/>
            <person name="Loftus B."/>
        </authorList>
    </citation>
    <scope>NUCLEOTIDE SEQUENCE [LARGE SCALE GENOMIC DNA]</scope>
    <source>
        <strain evidence="2 3">Neff</strain>
    </source>
</reference>
<evidence type="ECO:0000313" key="3">
    <source>
        <dbReference type="Proteomes" id="UP000011083"/>
    </source>
</evidence>
<feature type="compositionally biased region" description="Low complexity" evidence="1">
    <location>
        <begin position="135"/>
        <end position="153"/>
    </location>
</feature>
<dbReference type="SUPFAM" id="SSF81383">
    <property type="entry name" value="F-box domain"/>
    <property type="match status" value="1"/>
</dbReference>
<protein>
    <submittedName>
        <fullName evidence="2">Uncharacterized protein</fullName>
    </submittedName>
</protein>
<feature type="region of interest" description="Disordered" evidence="1">
    <location>
        <begin position="198"/>
        <end position="240"/>
    </location>
</feature>
<feature type="compositionally biased region" description="Basic and acidic residues" evidence="1">
    <location>
        <begin position="216"/>
        <end position="240"/>
    </location>
</feature>
<dbReference type="Proteomes" id="UP000011083">
    <property type="component" value="Unassembled WGS sequence"/>
</dbReference>
<dbReference type="Gene3D" id="1.20.1280.50">
    <property type="match status" value="1"/>
</dbReference>
<name>L8GVW8_ACACF</name>
<feature type="region of interest" description="Disordered" evidence="1">
    <location>
        <begin position="128"/>
        <end position="168"/>
    </location>
</feature>
<gene>
    <name evidence="2" type="ORF">ACA1_061170</name>
</gene>